<dbReference type="GO" id="GO:0005829">
    <property type="term" value="C:cytosol"/>
    <property type="evidence" value="ECO:0007669"/>
    <property type="project" value="TreeGrafter"/>
</dbReference>
<dbReference type="WBParaSite" id="GPLIN_001486700">
    <property type="protein sequence ID" value="GPLIN_001486700"/>
    <property type="gene ID" value="GPLIN_001486700"/>
</dbReference>
<keyword evidence="6" id="KW-1185">Reference proteome</keyword>
<evidence type="ECO:0000256" key="3">
    <source>
        <dbReference type="ARBA" id="ARBA00022723"/>
    </source>
</evidence>
<evidence type="ECO:0000256" key="2">
    <source>
        <dbReference type="ARBA" id="ARBA00022670"/>
    </source>
</evidence>
<organism evidence="6 7">
    <name type="scientific">Globodera pallida</name>
    <name type="common">Potato cyst nematode worm</name>
    <name type="synonym">Heterodera pallida</name>
    <dbReference type="NCBI Taxonomy" id="36090"/>
    <lineage>
        <taxon>Eukaryota</taxon>
        <taxon>Metazoa</taxon>
        <taxon>Ecdysozoa</taxon>
        <taxon>Nematoda</taxon>
        <taxon>Chromadorea</taxon>
        <taxon>Rhabditida</taxon>
        <taxon>Tylenchina</taxon>
        <taxon>Tylenchomorpha</taxon>
        <taxon>Tylenchoidea</taxon>
        <taxon>Heteroderidae</taxon>
        <taxon>Heteroderinae</taxon>
        <taxon>Globodera</taxon>
    </lineage>
</organism>
<reference evidence="7" key="3">
    <citation type="submission" date="2016-06" db="UniProtKB">
        <authorList>
            <consortium name="WormBaseParasite"/>
        </authorList>
    </citation>
    <scope>IDENTIFICATION</scope>
</reference>
<dbReference type="InterPro" id="IPR000994">
    <property type="entry name" value="Pept_M24"/>
</dbReference>
<dbReference type="Pfam" id="PF00557">
    <property type="entry name" value="Peptidase_M24"/>
    <property type="match status" value="1"/>
</dbReference>
<dbReference type="GO" id="GO:0006508">
    <property type="term" value="P:proteolysis"/>
    <property type="evidence" value="ECO:0007669"/>
    <property type="project" value="UniProtKB-KW"/>
</dbReference>
<dbReference type="Gene3D" id="3.90.230.10">
    <property type="entry name" value="Creatinase/methionine aminopeptidase superfamily"/>
    <property type="match status" value="1"/>
</dbReference>
<dbReference type="AlphaFoldDB" id="A0A183CPQ9"/>
<evidence type="ECO:0000256" key="1">
    <source>
        <dbReference type="ARBA" id="ARBA00022438"/>
    </source>
</evidence>
<keyword evidence="1" id="KW-0031">Aminopeptidase</keyword>
<keyword evidence="3" id="KW-0479">Metal-binding</keyword>
<sequence>MNAFHANANGFSVVRRYCGHGIHRLFHTAPNVPHYAKNKTVGVMKAGNAFTIEPMINAGSYDDDQWPDGWTAVTKDGRPSAQFEQTLLVTETGCDVLTERAAGRPWLMDQLEQLGYNNNNTTADP</sequence>
<reference evidence="6" key="2">
    <citation type="submission" date="2014-05" db="EMBL/GenBank/DDBJ databases">
        <title>The genome and life-stage specific transcriptomes of Globodera pallida elucidate key aspects of plant parasitism by a cyst nematode.</title>
        <authorList>
            <person name="Cotton J.A."/>
            <person name="Lilley C.J."/>
            <person name="Jones L.M."/>
            <person name="Kikuchi T."/>
            <person name="Reid A.J."/>
            <person name="Thorpe P."/>
            <person name="Tsai I.J."/>
            <person name="Beasley H."/>
            <person name="Blok V."/>
            <person name="Cock P.J.A."/>
            <person name="Van den Akker S.E."/>
            <person name="Holroyd N."/>
            <person name="Hunt M."/>
            <person name="Mantelin S."/>
            <person name="Naghra H."/>
            <person name="Pain A."/>
            <person name="Palomares-Rius J.E."/>
            <person name="Zarowiecki M."/>
            <person name="Berriman M."/>
            <person name="Jones J.T."/>
            <person name="Urwin P.E."/>
        </authorList>
    </citation>
    <scope>NUCLEOTIDE SEQUENCE [LARGE SCALE GENOMIC DNA]</scope>
    <source>
        <strain evidence="6">Lindley</strain>
    </source>
</reference>
<dbReference type="PROSITE" id="PS00680">
    <property type="entry name" value="MAP_1"/>
    <property type="match status" value="1"/>
</dbReference>
<name>A0A183CPQ9_GLOPA</name>
<reference evidence="6" key="1">
    <citation type="submission" date="2013-12" db="EMBL/GenBank/DDBJ databases">
        <authorList>
            <person name="Aslett M."/>
        </authorList>
    </citation>
    <scope>NUCLEOTIDE SEQUENCE [LARGE SCALE GENOMIC DNA]</scope>
    <source>
        <strain evidence="6">Lindley</strain>
    </source>
</reference>
<keyword evidence="2" id="KW-0645">Protease</keyword>
<evidence type="ECO:0000313" key="7">
    <source>
        <dbReference type="WBParaSite" id="GPLIN_001486700"/>
    </source>
</evidence>
<evidence type="ECO:0000259" key="5">
    <source>
        <dbReference type="Pfam" id="PF00557"/>
    </source>
</evidence>
<dbReference type="GO" id="GO:0046872">
    <property type="term" value="F:metal ion binding"/>
    <property type="evidence" value="ECO:0007669"/>
    <property type="project" value="UniProtKB-KW"/>
</dbReference>
<evidence type="ECO:0000256" key="4">
    <source>
        <dbReference type="ARBA" id="ARBA00022801"/>
    </source>
</evidence>
<feature type="domain" description="Peptidase M24" evidence="5">
    <location>
        <begin position="6"/>
        <end position="91"/>
    </location>
</feature>
<protein>
    <submittedName>
        <fullName evidence="7">Peptidase_M24 domain-containing protein</fullName>
    </submittedName>
</protein>
<proteinExistence type="predicted"/>
<dbReference type="PANTHER" id="PTHR43330">
    <property type="entry name" value="METHIONINE AMINOPEPTIDASE"/>
    <property type="match status" value="1"/>
</dbReference>
<accession>A0A183CPQ9</accession>
<dbReference type="InterPro" id="IPR036005">
    <property type="entry name" value="Creatinase/aminopeptidase-like"/>
</dbReference>
<evidence type="ECO:0000313" key="6">
    <source>
        <dbReference type="Proteomes" id="UP000050741"/>
    </source>
</evidence>
<dbReference type="InterPro" id="IPR002467">
    <property type="entry name" value="Pept_M24A_MAP1"/>
</dbReference>
<dbReference type="PANTHER" id="PTHR43330:SF7">
    <property type="entry name" value="METHIONINE AMINOPEPTIDASE 1"/>
    <property type="match status" value="1"/>
</dbReference>
<dbReference type="SUPFAM" id="SSF55920">
    <property type="entry name" value="Creatinase/aminopeptidase"/>
    <property type="match status" value="1"/>
</dbReference>
<dbReference type="GO" id="GO:0070006">
    <property type="term" value="F:metalloaminopeptidase activity"/>
    <property type="evidence" value="ECO:0007669"/>
    <property type="project" value="InterPro"/>
</dbReference>
<keyword evidence="4" id="KW-0378">Hydrolase</keyword>
<dbReference type="Proteomes" id="UP000050741">
    <property type="component" value="Unassembled WGS sequence"/>
</dbReference>